<reference evidence="2 3" key="1">
    <citation type="submission" date="2016-10" db="EMBL/GenBank/DDBJ databases">
        <title>The genome sequence of Colletotrichum fioriniae PJ7.</title>
        <authorList>
            <person name="Baroncelli R."/>
        </authorList>
    </citation>
    <scope>NUCLEOTIDE SEQUENCE [LARGE SCALE GENOMIC DNA]</scope>
    <source>
        <strain evidence="2 3">IMI 309622</strain>
    </source>
</reference>
<dbReference type="Proteomes" id="UP001240678">
    <property type="component" value="Unassembled WGS sequence"/>
</dbReference>
<dbReference type="RefSeq" id="XP_060314181.1">
    <property type="nucleotide sequence ID" value="XM_060454481.1"/>
</dbReference>
<accession>A0AAJ0E0K6</accession>
<protein>
    <submittedName>
        <fullName evidence="2">Uncharacterized protein</fullName>
    </submittedName>
</protein>
<dbReference type="AlphaFoldDB" id="A0AAJ0E0K6"/>
<dbReference type="EMBL" id="MOOE01000006">
    <property type="protein sequence ID" value="KAK1528478.1"/>
    <property type="molecule type" value="Genomic_DNA"/>
</dbReference>
<proteinExistence type="predicted"/>
<name>A0AAJ0E0K6_9PEZI</name>
<gene>
    <name evidence="2" type="ORF">CCOS01_06312</name>
</gene>
<sequence length="120" mass="13281">MLTVAAERNMLEVADVEEVEKSWRRHRTRKARAGTGCGIPAEPTATREPEPEPTPSGEICLAGWSAAFIEGRNDFGYVAFKHDDLCGHNSVRIDEFEIDGTCDLAQNKFRVLFVLCGVKA</sequence>
<evidence type="ECO:0000256" key="1">
    <source>
        <dbReference type="SAM" id="MobiDB-lite"/>
    </source>
</evidence>
<evidence type="ECO:0000313" key="3">
    <source>
        <dbReference type="Proteomes" id="UP001240678"/>
    </source>
</evidence>
<evidence type="ECO:0000313" key="2">
    <source>
        <dbReference type="EMBL" id="KAK1528478.1"/>
    </source>
</evidence>
<feature type="region of interest" description="Disordered" evidence="1">
    <location>
        <begin position="24"/>
        <end position="56"/>
    </location>
</feature>
<dbReference type="GeneID" id="85338028"/>
<keyword evidence="3" id="KW-1185">Reference proteome</keyword>
<comment type="caution">
    <text evidence="2">The sequence shown here is derived from an EMBL/GenBank/DDBJ whole genome shotgun (WGS) entry which is preliminary data.</text>
</comment>
<organism evidence="2 3">
    <name type="scientific">Colletotrichum costaricense</name>
    <dbReference type="NCBI Taxonomy" id="1209916"/>
    <lineage>
        <taxon>Eukaryota</taxon>
        <taxon>Fungi</taxon>
        <taxon>Dikarya</taxon>
        <taxon>Ascomycota</taxon>
        <taxon>Pezizomycotina</taxon>
        <taxon>Sordariomycetes</taxon>
        <taxon>Hypocreomycetidae</taxon>
        <taxon>Glomerellales</taxon>
        <taxon>Glomerellaceae</taxon>
        <taxon>Colletotrichum</taxon>
        <taxon>Colletotrichum acutatum species complex</taxon>
    </lineage>
</organism>